<evidence type="ECO:0000313" key="2">
    <source>
        <dbReference type="Proteomes" id="UP000247454"/>
    </source>
</evidence>
<dbReference type="EMBL" id="QJTF01000040">
    <property type="protein sequence ID" value="PYE85146.1"/>
    <property type="molecule type" value="Genomic_DNA"/>
</dbReference>
<sequence>MHQERLTLENVQKALSFYFKFEVDVDKSLNIDYNMDGEEVVLGIVYCLEKFDCDDALFLKKFSYTLYFKQGVIHPLKTHIRRFLGLSYDKDLYREEVPLTTRDLYEFFKAAQKGLKSHRTNDDASHPDRP</sequence>
<dbReference type="RefSeq" id="WP_110754759.1">
    <property type="nucleotide sequence ID" value="NZ_QJTF01000040.1"/>
</dbReference>
<keyword evidence="2" id="KW-1185">Reference proteome</keyword>
<proteinExistence type="predicted"/>
<dbReference type="Proteomes" id="UP000247454">
    <property type="component" value="Unassembled WGS sequence"/>
</dbReference>
<organism evidence="1 2">
    <name type="scientific">Phyllobacterium leguminum</name>
    <dbReference type="NCBI Taxonomy" id="314237"/>
    <lineage>
        <taxon>Bacteria</taxon>
        <taxon>Pseudomonadati</taxon>
        <taxon>Pseudomonadota</taxon>
        <taxon>Alphaproteobacteria</taxon>
        <taxon>Hyphomicrobiales</taxon>
        <taxon>Phyllobacteriaceae</taxon>
        <taxon>Phyllobacterium</taxon>
    </lineage>
</organism>
<protein>
    <submittedName>
        <fullName evidence="1">Uncharacterized protein</fullName>
    </submittedName>
</protein>
<accession>A0A318SXU5</accession>
<dbReference type="AlphaFoldDB" id="A0A318SXU5"/>
<name>A0A318SXU5_9HYPH</name>
<gene>
    <name evidence="1" type="ORF">C7477_1404</name>
</gene>
<evidence type="ECO:0000313" key="1">
    <source>
        <dbReference type="EMBL" id="PYE85146.1"/>
    </source>
</evidence>
<reference evidence="1 2" key="1">
    <citation type="submission" date="2018-06" db="EMBL/GenBank/DDBJ databases">
        <title>Genomic Encyclopedia of Type Strains, Phase III (KMG-III): the genomes of soil and plant-associated and newly described type strains.</title>
        <authorList>
            <person name="Whitman W."/>
        </authorList>
    </citation>
    <scope>NUCLEOTIDE SEQUENCE [LARGE SCALE GENOMIC DNA]</scope>
    <source>
        <strain evidence="1 2">ORS 1419</strain>
    </source>
</reference>
<comment type="caution">
    <text evidence="1">The sequence shown here is derived from an EMBL/GenBank/DDBJ whole genome shotgun (WGS) entry which is preliminary data.</text>
</comment>